<dbReference type="GO" id="GO:0000976">
    <property type="term" value="F:transcription cis-regulatory region binding"/>
    <property type="evidence" value="ECO:0007669"/>
    <property type="project" value="TreeGrafter"/>
</dbReference>
<feature type="DNA-binding region" description="H-T-H motif" evidence="4">
    <location>
        <begin position="33"/>
        <end position="52"/>
    </location>
</feature>
<evidence type="ECO:0000313" key="6">
    <source>
        <dbReference type="EMBL" id="PWJ51784.1"/>
    </source>
</evidence>
<dbReference type="PANTHER" id="PTHR30055">
    <property type="entry name" value="HTH-TYPE TRANSCRIPTIONAL REGULATOR RUTR"/>
    <property type="match status" value="1"/>
</dbReference>
<dbReference type="InterPro" id="IPR009057">
    <property type="entry name" value="Homeodomain-like_sf"/>
</dbReference>
<sequence>MATLRAQRRAELTDRILDAAQAQLLEVGPAALSLRAVARDVGVTVSGLYRYYAGRDDLLTALLVRAFDDHADAVQDAVEGAEPDLSGQDDDGDRLAPVRAGLLAYRRWGLENPTPFGLAYGTPVPGYAAPADETVRAGARCGDLLVAAVARGRARSGAAAGHDGGDDLDPARRAHLKALASRRGYDLPPGVLARTVDLFVVVHGFVVMDVFGQLRPLSDNPDRDFAALVDRGLDTLR</sequence>
<keyword evidence="1" id="KW-0805">Transcription regulation</keyword>
<dbReference type="InterPro" id="IPR001647">
    <property type="entry name" value="HTH_TetR"/>
</dbReference>
<dbReference type="PROSITE" id="PS50977">
    <property type="entry name" value="HTH_TETR_2"/>
    <property type="match status" value="1"/>
</dbReference>
<evidence type="ECO:0000259" key="5">
    <source>
        <dbReference type="PROSITE" id="PS50977"/>
    </source>
</evidence>
<dbReference type="Gene3D" id="1.10.357.10">
    <property type="entry name" value="Tetracycline Repressor, domain 2"/>
    <property type="match status" value="1"/>
</dbReference>
<gene>
    <name evidence="6" type="ORF">BXY45_12062</name>
</gene>
<dbReference type="SUPFAM" id="SSF46689">
    <property type="entry name" value="Homeodomain-like"/>
    <property type="match status" value="1"/>
</dbReference>
<dbReference type="SUPFAM" id="SSF48498">
    <property type="entry name" value="Tetracyclin repressor-like, C-terminal domain"/>
    <property type="match status" value="1"/>
</dbReference>
<dbReference type="InterPro" id="IPR050109">
    <property type="entry name" value="HTH-type_TetR-like_transc_reg"/>
</dbReference>
<keyword evidence="3" id="KW-0804">Transcription</keyword>
<evidence type="ECO:0000256" key="3">
    <source>
        <dbReference type="ARBA" id="ARBA00023163"/>
    </source>
</evidence>
<evidence type="ECO:0000256" key="2">
    <source>
        <dbReference type="ARBA" id="ARBA00023125"/>
    </source>
</evidence>
<dbReference type="RefSeq" id="WP_109775381.1">
    <property type="nucleotide sequence ID" value="NZ_QGDQ01000020.1"/>
</dbReference>
<keyword evidence="2 4" id="KW-0238">DNA-binding</keyword>
<name>A0A316A4Q1_9ACTN</name>
<reference evidence="6 7" key="1">
    <citation type="submission" date="2018-03" db="EMBL/GenBank/DDBJ databases">
        <title>Genomic Encyclopedia of Archaeal and Bacterial Type Strains, Phase II (KMG-II): from individual species to whole genera.</title>
        <authorList>
            <person name="Goeker M."/>
        </authorList>
    </citation>
    <scope>NUCLEOTIDE SEQUENCE [LARGE SCALE GENOMIC DNA]</scope>
    <source>
        <strain evidence="6 7">DSM 44889</strain>
    </source>
</reference>
<dbReference type="AlphaFoldDB" id="A0A316A4Q1"/>
<evidence type="ECO:0000256" key="1">
    <source>
        <dbReference type="ARBA" id="ARBA00023015"/>
    </source>
</evidence>
<dbReference type="PANTHER" id="PTHR30055:SF243">
    <property type="entry name" value="HTH-TYPE TRANSCRIPTIONAL REGULATOR RV1816"/>
    <property type="match status" value="1"/>
</dbReference>
<dbReference type="EMBL" id="QGDQ01000020">
    <property type="protein sequence ID" value="PWJ51784.1"/>
    <property type="molecule type" value="Genomic_DNA"/>
</dbReference>
<accession>A0A316A4Q1</accession>
<protein>
    <submittedName>
        <fullName evidence="6">TetR family transcriptional regulator</fullName>
    </submittedName>
</protein>
<evidence type="ECO:0000256" key="4">
    <source>
        <dbReference type="PROSITE-ProRule" id="PRU00335"/>
    </source>
</evidence>
<dbReference type="InterPro" id="IPR036271">
    <property type="entry name" value="Tet_transcr_reg_TetR-rel_C_sf"/>
</dbReference>
<dbReference type="OrthoDB" id="3210322at2"/>
<organism evidence="6 7">
    <name type="scientific">Quadrisphaera granulorum</name>
    <dbReference type="NCBI Taxonomy" id="317664"/>
    <lineage>
        <taxon>Bacteria</taxon>
        <taxon>Bacillati</taxon>
        <taxon>Actinomycetota</taxon>
        <taxon>Actinomycetes</taxon>
        <taxon>Kineosporiales</taxon>
        <taxon>Kineosporiaceae</taxon>
        <taxon>Quadrisphaera</taxon>
    </lineage>
</organism>
<keyword evidence="7" id="KW-1185">Reference proteome</keyword>
<dbReference type="Pfam" id="PF13305">
    <property type="entry name" value="TetR_C_33"/>
    <property type="match status" value="1"/>
</dbReference>
<feature type="domain" description="HTH tetR-type" evidence="5">
    <location>
        <begin position="10"/>
        <end position="70"/>
    </location>
</feature>
<dbReference type="GO" id="GO:0003700">
    <property type="term" value="F:DNA-binding transcription factor activity"/>
    <property type="evidence" value="ECO:0007669"/>
    <property type="project" value="TreeGrafter"/>
</dbReference>
<proteinExistence type="predicted"/>
<dbReference type="Proteomes" id="UP000245469">
    <property type="component" value="Unassembled WGS sequence"/>
</dbReference>
<evidence type="ECO:0000313" key="7">
    <source>
        <dbReference type="Proteomes" id="UP000245469"/>
    </source>
</evidence>
<comment type="caution">
    <text evidence="6">The sequence shown here is derived from an EMBL/GenBank/DDBJ whole genome shotgun (WGS) entry which is preliminary data.</text>
</comment>
<dbReference type="Pfam" id="PF00440">
    <property type="entry name" value="TetR_N"/>
    <property type="match status" value="1"/>
</dbReference>
<dbReference type="InterPro" id="IPR025996">
    <property type="entry name" value="MT1864/Rv1816-like_C"/>
</dbReference>